<reference evidence="2" key="1">
    <citation type="journal article" date="2014" name="Front. Microbiol.">
        <title>High frequency of phylogenetically diverse reductive dehalogenase-homologous genes in deep subseafloor sedimentary metagenomes.</title>
        <authorList>
            <person name="Kawai M."/>
            <person name="Futagami T."/>
            <person name="Toyoda A."/>
            <person name="Takaki Y."/>
            <person name="Nishi S."/>
            <person name="Hori S."/>
            <person name="Arai W."/>
            <person name="Tsubouchi T."/>
            <person name="Morono Y."/>
            <person name="Uchiyama I."/>
            <person name="Ito T."/>
            <person name="Fujiyama A."/>
            <person name="Inagaki F."/>
            <person name="Takami H."/>
        </authorList>
    </citation>
    <scope>NUCLEOTIDE SEQUENCE</scope>
    <source>
        <strain evidence="2">Expedition CK06-06</strain>
    </source>
</reference>
<comment type="caution">
    <text evidence="2">The sequence shown here is derived from an EMBL/GenBank/DDBJ whole genome shotgun (WGS) entry which is preliminary data.</text>
</comment>
<feature type="region of interest" description="Disordered" evidence="1">
    <location>
        <begin position="1"/>
        <end position="23"/>
    </location>
</feature>
<proteinExistence type="predicted"/>
<organism evidence="2">
    <name type="scientific">marine sediment metagenome</name>
    <dbReference type="NCBI Taxonomy" id="412755"/>
    <lineage>
        <taxon>unclassified sequences</taxon>
        <taxon>metagenomes</taxon>
        <taxon>ecological metagenomes</taxon>
    </lineage>
</organism>
<dbReference type="EMBL" id="BARS01031209">
    <property type="protein sequence ID" value="GAG28168.1"/>
    <property type="molecule type" value="Genomic_DNA"/>
</dbReference>
<feature type="non-terminal residue" evidence="2">
    <location>
        <position position="256"/>
    </location>
</feature>
<dbReference type="AlphaFoldDB" id="X0WUL4"/>
<evidence type="ECO:0000313" key="2">
    <source>
        <dbReference type="EMBL" id="GAG28168.1"/>
    </source>
</evidence>
<sequence>MASTYTSNLGIEKPGTGEQTGTWGGTVNTDFDLFDEAINGITTVTLAAAGTSGAPNTETITDGVLSDARNVYIEFTDGGDLGNDVYVQLAPNTAKKVAYIKNNLSGSQDLYLFQGTWHIDRDFVLSAGQTAVLKFSGDGASSSTVTSALGDLQIDGYLQVDNLNFNGNTISSTAGTDLNITPLAGQQIVLDATIIVDAGVVTGATSITSTAFVGDLTGTADAVEGTGVLSTGETLGTKFLREDGDGTCSWQASAGV</sequence>
<evidence type="ECO:0000256" key="1">
    <source>
        <dbReference type="SAM" id="MobiDB-lite"/>
    </source>
</evidence>
<protein>
    <submittedName>
        <fullName evidence="2">Uncharacterized protein</fullName>
    </submittedName>
</protein>
<name>X0WUL4_9ZZZZ</name>
<gene>
    <name evidence="2" type="ORF">S01H1_48592</name>
</gene>
<accession>X0WUL4</accession>